<organism evidence="1 2">
    <name type="scientific">Salix suchowensis</name>
    <dbReference type="NCBI Taxonomy" id="1278906"/>
    <lineage>
        <taxon>Eukaryota</taxon>
        <taxon>Viridiplantae</taxon>
        <taxon>Streptophyta</taxon>
        <taxon>Embryophyta</taxon>
        <taxon>Tracheophyta</taxon>
        <taxon>Spermatophyta</taxon>
        <taxon>Magnoliopsida</taxon>
        <taxon>eudicotyledons</taxon>
        <taxon>Gunneridae</taxon>
        <taxon>Pentapetalae</taxon>
        <taxon>rosids</taxon>
        <taxon>fabids</taxon>
        <taxon>Malpighiales</taxon>
        <taxon>Salicaceae</taxon>
        <taxon>Saliceae</taxon>
        <taxon>Salix</taxon>
    </lineage>
</organism>
<protein>
    <submittedName>
        <fullName evidence="1">Uncharacterized protein</fullName>
    </submittedName>
</protein>
<dbReference type="EMBL" id="JAPFFI010000003">
    <property type="protein sequence ID" value="KAJ6398667.1"/>
    <property type="molecule type" value="Genomic_DNA"/>
</dbReference>
<reference evidence="1" key="2">
    <citation type="journal article" date="2023" name="Int. J. Mol. Sci.">
        <title>De Novo Assembly and Annotation of 11 Diverse Shrub Willow (Salix) Genomes Reveals Novel Gene Organization in Sex-Linked Regions.</title>
        <authorList>
            <person name="Hyden B."/>
            <person name="Feng K."/>
            <person name="Yates T.B."/>
            <person name="Jawdy S."/>
            <person name="Cereghino C."/>
            <person name="Smart L.B."/>
            <person name="Muchero W."/>
        </authorList>
    </citation>
    <scope>NUCLEOTIDE SEQUENCE</scope>
    <source>
        <tissue evidence="1">Shoot tip</tissue>
    </source>
</reference>
<gene>
    <name evidence="1" type="ORF">OIU77_019446</name>
</gene>
<dbReference type="EMBL" id="JAPFFI010000003">
    <property type="protein sequence ID" value="KAJ6398668.1"/>
    <property type="molecule type" value="Genomic_DNA"/>
</dbReference>
<dbReference type="EMBL" id="JAPFFI010000003">
    <property type="protein sequence ID" value="KAJ6398666.1"/>
    <property type="molecule type" value="Genomic_DNA"/>
</dbReference>
<name>A0ABQ9CJE4_9ROSI</name>
<comment type="caution">
    <text evidence="1">The sequence shown here is derived from an EMBL/GenBank/DDBJ whole genome shotgun (WGS) entry which is preliminary data.</text>
</comment>
<accession>A0ABQ9CJE4</accession>
<evidence type="ECO:0000313" key="1">
    <source>
        <dbReference type="EMBL" id="KAJ6398667.1"/>
    </source>
</evidence>
<keyword evidence="2" id="KW-1185">Reference proteome</keyword>
<sequence>MLCRSRVILEQMRSLYERHCSNVNSLSPSLHSNIPS</sequence>
<proteinExistence type="predicted"/>
<reference evidence="1" key="1">
    <citation type="submission" date="2022-10" db="EMBL/GenBank/DDBJ databases">
        <authorList>
            <person name="Hyden B.L."/>
            <person name="Feng K."/>
            <person name="Yates T."/>
            <person name="Jawdy S."/>
            <person name="Smart L.B."/>
            <person name="Muchero W."/>
        </authorList>
    </citation>
    <scope>NUCLEOTIDE SEQUENCE</scope>
    <source>
        <tissue evidence="1">Shoot tip</tissue>
    </source>
</reference>
<dbReference type="Proteomes" id="UP001141253">
    <property type="component" value="Chromosome 5"/>
</dbReference>
<evidence type="ECO:0000313" key="2">
    <source>
        <dbReference type="Proteomes" id="UP001141253"/>
    </source>
</evidence>